<dbReference type="EnsemblMetazoa" id="OVOC6150.1">
    <property type="protein sequence ID" value="OVOC6150.1"/>
    <property type="gene ID" value="WBGene00242959"/>
</dbReference>
<dbReference type="AlphaFoldDB" id="A0A8R1TWQ5"/>
<protein>
    <submittedName>
        <fullName evidence="1">Uncharacterized protein</fullName>
    </submittedName>
</protein>
<dbReference type="Proteomes" id="UP000024404">
    <property type="component" value="Unassembled WGS sequence"/>
</dbReference>
<dbReference type="EMBL" id="CMVM020000170">
    <property type="status" value="NOT_ANNOTATED_CDS"/>
    <property type="molecule type" value="Genomic_DNA"/>
</dbReference>
<accession>A0A8R1TWQ5</accession>
<keyword evidence="2" id="KW-1185">Reference proteome</keyword>
<evidence type="ECO:0000313" key="1">
    <source>
        <dbReference type="EnsemblMetazoa" id="OVOC6150.1"/>
    </source>
</evidence>
<reference evidence="2" key="1">
    <citation type="submission" date="2013-10" db="EMBL/GenBank/DDBJ databases">
        <title>Genome sequencing of Onchocerca volvulus.</title>
        <authorList>
            <person name="Cotton J."/>
            <person name="Tsai J."/>
            <person name="Stanley E."/>
            <person name="Tracey A."/>
            <person name="Holroyd N."/>
            <person name="Lustigman S."/>
            <person name="Berriman M."/>
        </authorList>
    </citation>
    <scope>NUCLEOTIDE SEQUENCE</scope>
</reference>
<proteinExistence type="predicted"/>
<name>A0A8R1TWQ5_ONCVO</name>
<sequence length="79" mass="9369">MTTNERAESLKTVNDQNTKIPGLNTKIRCQEKMPNWKVAVHELLRNKSQQYEATINEQMNVLNHIKVKRKRIIHHHKVN</sequence>
<reference evidence="1" key="2">
    <citation type="submission" date="2022-06" db="UniProtKB">
        <authorList>
            <consortium name="EnsemblMetazoa"/>
        </authorList>
    </citation>
    <scope>IDENTIFICATION</scope>
</reference>
<evidence type="ECO:0000313" key="2">
    <source>
        <dbReference type="Proteomes" id="UP000024404"/>
    </source>
</evidence>
<organism evidence="1 2">
    <name type="scientific">Onchocerca volvulus</name>
    <dbReference type="NCBI Taxonomy" id="6282"/>
    <lineage>
        <taxon>Eukaryota</taxon>
        <taxon>Metazoa</taxon>
        <taxon>Ecdysozoa</taxon>
        <taxon>Nematoda</taxon>
        <taxon>Chromadorea</taxon>
        <taxon>Rhabditida</taxon>
        <taxon>Spirurina</taxon>
        <taxon>Spiruromorpha</taxon>
        <taxon>Filarioidea</taxon>
        <taxon>Onchocercidae</taxon>
        <taxon>Onchocerca</taxon>
    </lineage>
</organism>